<gene>
    <name evidence="1" type="ORF">DSO57_1009182</name>
</gene>
<sequence>MELPTFIWNEVFGYLDHRSRCKVRLVNKQWNGVLVPLVFSLISKKFCKAPENLDGIVKKYSKYVKILEVRKIDASLYQILSCCTCVIHVSFEYSDTDSLQYLLELGERLPQLRHFSMHYVPLSIYGKLENITSRVYSLEIGAENKKEDNPRENIESLICPLVRRLKFLCDSSIWDKKFFLLLLAKYPTLERIEHKGGSLSANISSFTYDVINCQFLHLGFLNGAYIYLEMFYPKDAKKLLHNVQRAHELQADKVFNIDFDKEYPIMATKFKHVKFAKLIIFFFPQEKTDKLFASLTSIPKLEFDLTFGFGFDSYNLPNTLFQAQSVSLVVSATSKIWLWLDKCFPNLMYLYINDPFDFPCHESRPCILNSLKTIISSEKIATSSWQNLIESSPNLSQVFLANPFQIAKLAKKYPGIFFSKFLPINFYYCVSLKQYYADTDSDED</sequence>
<organism evidence="1 2">
    <name type="scientific">Entomophthora muscae</name>
    <dbReference type="NCBI Taxonomy" id="34485"/>
    <lineage>
        <taxon>Eukaryota</taxon>
        <taxon>Fungi</taxon>
        <taxon>Fungi incertae sedis</taxon>
        <taxon>Zoopagomycota</taxon>
        <taxon>Entomophthoromycotina</taxon>
        <taxon>Entomophthoromycetes</taxon>
        <taxon>Entomophthorales</taxon>
        <taxon>Entomophthoraceae</taxon>
        <taxon>Entomophthora</taxon>
    </lineage>
</organism>
<protein>
    <submittedName>
        <fullName evidence="1">Uncharacterized protein</fullName>
    </submittedName>
</protein>
<reference evidence="1" key="1">
    <citation type="submission" date="2022-04" db="EMBL/GenBank/DDBJ databases">
        <title>Genome of the entomopathogenic fungus Entomophthora muscae.</title>
        <authorList>
            <person name="Elya C."/>
            <person name="Lovett B.R."/>
            <person name="Lee E."/>
            <person name="Macias A.M."/>
            <person name="Hajek A.E."/>
            <person name="De Bivort B.L."/>
            <person name="Kasson M.T."/>
            <person name="De Fine Licht H.H."/>
            <person name="Stajich J.E."/>
        </authorList>
    </citation>
    <scope>NUCLEOTIDE SEQUENCE</scope>
    <source>
        <strain evidence="1">Berkeley</strain>
    </source>
</reference>
<dbReference type="Proteomes" id="UP001165960">
    <property type="component" value="Unassembled WGS sequence"/>
</dbReference>
<accession>A0ACC2T6Q3</accession>
<comment type="caution">
    <text evidence="1">The sequence shown here is derived from an EMBL/GenBank/DDBJ whole genome shotgun (WGS) entry which is preliminary data.</text>
</comment>
<proteinExistence type="predicted"/>
<keyword evidence="2" id="KW-1185">Reference proteome</keyword>
<evidence type="ECO:0000313" key="2">
    <source>
        <dbReference type="Proteomes" id="UP001165960"/>
    </source>
</evidence>
<name>A0ACC2T6Q3_9FUNG</name>
<evidence type="ECO:0000313" key="1">
    <source>
        <dbReference type="EMBL" id="KAJ9070339.1"/>
    </source>
</evidence>
<dbReference type="EMBL" id="QTSX02003579">
    <property type="protein sequence ID" value="KAJ9070339.1"/>
    <property type="molecule type" value="Genomic_DNA"/>
</dbReference>